<evidence type="ECO:0000256" key="1">
    <source>
        <dbReference type="SAM" id="MobiDB-lite"/>
    </source>
</evidence>
<dbReference type="AlphaFoldDB" id="A0A1M7G7D0"/>
<gene>
    <name evidence="2" type="ORF">SAMN02746009_03979</name>
</gene>
<sequence length="84" mass="9242">MALDLSQLEEVLKNAKNSDVVKKELRKALRTVSAAIRNLNQAVEDMDTILADDYQPTVKERKPRTVTPGGAKRGRKPKNATPAA</sequence>
<evidence type="ECO:0000313" key="3">
    <source>
        <dbReference type="Proteomes" id="UP000183947"/>
    </source>
</evidence>
<dbReference type="RefSeq" id="WP_073288764.1">
    <property type="nucleotide sequence ID" value="NZ_FRAS01000035.1"/>
</dbReference>
<organism evidence="2 3">
    <name type="scientific">Hymenobacter psychrotolerans DSM 18569</name>
    <dbReference type="NCBI Taxonomy" id="1121959"/>
    <lineage>
        <taxon>Bacteria</taxon>
        <taxon>Pseudomonadati</taxon>
        <taxon>Bacteroidota</taxon>
        <taxon>Cytophagia</taxon>
        <taxon>Cytophagales</taxon>
        <taxon>Hymenobacteraceae</taxon>
        <taxon>Hymenobacter</taxon>
    </lineage>
</organism>
<proteinExistence type="predicted"/>
<accession>A0A1M7G7D0</accession>
<dbReference type="EMBL" id="FRAS01000035">
    <property type="protein sequence ID" value="SHM12292.1"/>
    <property type="molecule type" value="Genomic_DNA"/>
</dbReference>
<keyword evidence="3" id="KW-1185">Reference proteome</keyword>
<protein>
    <submittedName>
        <fullName evidence="2">Uncharacterized protein</fullName>
    </submittedName>
</protein>
<name>A0A1M7G7D0_9BACT</name>
<evidence type="ECO:0000313" key="2">
    <source>
        <dbReference type="EMBL" id="SHM12292.1"/>
    </source>
</evidence>
<dbReference type="Proteomes" id="UP000183947">
    <property type="component" value="Unassembled WGS sequence"/>
</dbReference>
<dbReference type="OrthoDB" id="885558at2"/>
<reference evidence="3" key="1">
    <citation type="submission" date="2016-11" db="EMBL/GenBank/DDBJ databases">
        <authorList>
            <person name="Varghese N."/>
            <person name="Submissions S."/>
        </authorList>
    </citation>
    <scope>NUCLEOTIDE SEQUENCE [LARGE SCALE GENOMIC DNA]</scope>
    <source>
        <strain evidence="3">DSM 18569</strain>
    </source>
</reference>
<feature type="region of interest" description="Disordered" evidence="1">
    <location>
        <begin position="52"/>
        <end position="84"/>
    </location>
</feature>